<gene>
    <name evidence="3" type="ORF">SFRA_030530</name>
</gene>
<dbReference type="AlphaFoldDB" id="A0A3M8EUX1"/>
<evidence type="ECO:0000313" key="4">
    <source>
        <dbReference type="Proteomes" id="UP000028058"/>
    </source>
</evidence>
<dbReference type="EMBL" id="JNAD02000020">
    <property type="protein sequence ID" value="RKM90967.1"/>
    <property type="molecule type" value="Genomic_DNA"/>
</dbReference>
<proteinExistence type="predicted"/>
<reference evidence="3 4" key="1">
    <citation type="journal article" date="2014" name="Genome Announc.">
        <title>Draft Genome Sequence of Streptomyces fradiae ATCC 19609, a Strain Highly Sensitive to Antibiotics.</title>
        <authorList>
            <person name="Bekker O.B."/>
            <person name="Klimina K.M."/>
            <person name="Vatlin A.A."/>
            <person name="Zakharevich N.V."/>
            <person name="Kasianov A.S."/>
            <person name="Danilenko V.N."/>
        </authorList>
    </citation>
    <scope>NUCLEOTIDE SEQUENCE [LARGE SCALE GENOMIC DNA]</scope>
    <source>
        <strain evidence="3 4">ATCC 19609</strain>
    </source>
</reference>
<feature type="region of interest" description="Disordered" evidence="1">
    <location>
        <begin position="1"/>
        <end position="41"/>
    </location>
</feature>
<comment type="caution">
    <text evidence="3">The sequence shown here is derived from an EMBL/GenBank/DDBJ whole genome shotgun (WGS) entry which is preliminary data.</text>
</comment>
<name>A0A3M8EUX1_9ACTN</name>
<organism evidence="3 4">
    <name type="scientific">Streptomyces xinghaiensis</name>
    <dbReference type="NCBI Taxonomy" id="1038928"/>
    <lineage>
        <taxon>Bacteria</taxon>
        <taxon>Bacillati</taxon>
        <taxon>Actinomycetota</taxon>
        <taxon>Actinomycetes</taxon>
        <taxon>Kitasatosporales</taxon>
        <taxon>Streptomycetaceae</taxon>
        <taxon>Streptomyces</taxon>
    </lineage>
</organism>
<feature type="compositionally biased region" description="Polar residues" evidence="1">
    <location>
        <begin position="1"/>
        <end position="13"/>
    </location>
</feature>
<keyword evidence="4" id="KW-1185">Reference proteome</keyword>
<sequence>MTCEPMQTRSASTGGCRFLDDPQLLSASPHGGRRHQITGKEGDMEIMSGIIIAAGTIIAAVITTREK</sequence>
<evidence type="ECO:0000256" key="1">
    <source>
        <dbReference type="SAM" id="MobiDB-lite"/>
    </source>
</evidence>
<evidence type="ECO:0000313" key="3">
    <source>
        <dbReference type="EMBL" id="RKM90967.1"/>
    </source>
</evidence>
<accession>A0A3M8EUX1</accession>
<protein>
    <submittedName>
        <fullName evidence="3">Uncharacterized protein</fullName>
    </submittedName>
</protein>
<keyword evidence="2" id="KW-0812">Transmembrane</keyword>
<evidence type="ECO:0000256" key="2">
    <source>
        <dbReference type="SAM" id="Phobius"/>
    </source>
</evidence>
<keyword evidence="2" id="KW-1133">Transmembrane helix</keyword>
<dbReference type="Proteomes" id="UP000028058">
    <property type="component" value="Unassembled WGS sequence"/>
</dbReference>
<keyword evidence="2" id="KW-0472">Membrane</keyword>
<feature type="transmembrane region" description="Helical" evidence="2">
    <location>
        <begin position="46"/>
        <end position="64"/>
    </location>
</feature>